<feature type="region of interest" description="Disordered" evidence="1">
    <location>
        <begin position="1"/>
        <end position="26"/>
    </location>
</feature>
<dbReference type="Pfam" id="PF11716">
    <property type="entry name" value="MDMPI_N"/>
    <property type="match status" value="1"/>
</dbReference>
<dbReference type="InterPro" id="IPR036527">
    <property type="entry name" value="SCP2_sterol-bd_dom_sf"/>
</dbReference>
<reference evidence="3 4" key="1">
    <citation type="submission" date="2019-03" db="EMBL/GenBank/DDBJ databases">
        <title>Genomic Encyclopedia of Type Strains, Phase IV (KMG-IV): sequencing the most valuable type-strain genomes for metagenomic binning, comparative biology and taxonomic classification.</title>
        <authorList>
            <person name="Goeker M."/>
        </authorList>
    </citation>
    <scope>NUCLEOTIDE SEQUENCE [LARGE SCALE GENOMIC DNA]</scope>
    <source>
        <strain evidence="3 4">DSM 45361</strain>
    </source>
</reference>
<dbReference type="OrthoDB" id="5118203at2"/>
<dbReference type="EMBL" id="SNXZ01000013">
    <property type="protein sequence ID" value="TDP89376.1"/>
    <property type="molecule type" value="Genomic_DNA"/>
</dbReference>
<keyword evidence="4" id="KW-1185">Reference proteome</keyword>
<dbReference type="GO" id="GO:0016853">
    <property type="term" value="F:isomerase activity"/>
    <property type="evidence" value="ECO:0007669"/>
    <property type="project" value="UniProtKB-KW"/>
</dbReference>
<evidence type="ECO:0000313" key="4">
    <source>
        <dbReference type="Proteomes" id="UP000295444"/>
    </source>
</evidence>
<dbReference type="NCBIfam" id="TIGR03083">
    <property type="entry name" value="maleylpyruvate isomerase family mycothiol-dependent enzyme"/>
    <property type="match status" value="1"/>
</dbReference>
<gene>
    <name evidence="3" type="ORF">EV186_11323</name>
</gene>
<dbReference type="Proteomes" id="UP000295444">
    <property type="component" value="Unassembled WGS sequence"/>
</dbReference>
<feature type="compositionally biased region" description="Polar residues" evidence="1">
    <location>
        <begin position="1"/>
        <end position="17"/>
    </location>
</feature>
<dbReference type="InterPro" id="IPR017517">
    <property type="entry name" value="Maleyloyr_isom"/>
</dbReference>
<organism evidence="3 4">
    <name type="scientific">Labedaea rhizosphaerae</name>
    <dbReference type="NCBI Taxonomy" id="598644"/>
    <lineage>
        <taxon>Bacteria</taxon>
        <taxon>Bacillati</taxon>
        <taxon>Actinomycetota</taxon>
        <taxon>Actinomycetes</taxon>
        <taxon>Pseudonocardiales</taxon>
        <taxon>Pseudonocardiaceae</taxon>
        <taxon>Labedaea</taxon>
    </lineage>
</organism>
<feature type="domain" description="Mycothiol-dependent maleylpyruvate isomerase metal-binding" evidence="2">
    <location>
        <begin position="38"/>
        <end position="171"/>
    </location>
</feature>
<comment type="caution">
    <text evidence="3">The sequence shown here is derived from an EMBL/GenBank/DDBJ whole genome shotgun (WGS) entry which is preliminary data.</text>
</comment>
<evidence type="ECO:0000259" key="2">
    <source>
        <dbReference type="Pfam" id="PF11716"/>
    </source>
</evidence>
<sequence length="261" mass="27388">MAGSSISPGTTQRQSEIPPQRTPPGGQVAVAMKAVRMGTELLTDAVAGLDEDSGKAPSLLPGWTRAHVMSHLARNADALVNLLTWARTGIEHQMYASKADRDADIEEGAQRLVQVIKEDLLAAGQRFEFAVGALSDSEWSASVGHHALGQISVAMVPMMRQFEVCVHMVDLDLGIGFDDLPPALVEPLLGAAARPNLAVGGGPVTTLRVELADGGQRTFELMATDRDGEVSGPAGAAVGWLTGRTNGAGLTGELPDLAPWR</sequence>
<dbReference type="AlphaFoldDB" id="A0A4R6RTN2"/>
<dbReference type="InterPro" id="IPR034660">
    <property type="entry name" value="DinB/YfiT-like"/>
</dbReference>
<dbReference type="SUPFAM" id="SSF109854">
    <property type="entry name" value="DinB/YfiT-like putative metalloenzymes"/>
    <property type="match status" value="1"/>
</dbReference>
<evidence type="ECO:0000256" key="1">
    <source>
        <dbReference type="SAM" id="MobiDB-lite"/>
    </source>
</evidence>
<dbReference type="SUPFAM" id="SSF55718">
    <property type="entry name" value="SCP-like"/>
    <property type="match status" value="1"/>
</dbReference>
<name>A0A4R6RTN2_LABRH</name>
<proteinExistence type="predicted"/>
<evidence type="ECO:0000313" key="3">
    <source>
        <dbReference type="EMBL" id="TDP89376.1"/>
    </source>
</evidence>
<dbReference type="RefSeq" id="WP_133854362.1">
    <property type="nucleotide sequence ID" value="NZ_SNXZ01000013.1"/>
</dbReference>
<dbReference type="Gene3D" id="1.20.120.450">
    <property type="entry name" value="dinb family like domain"/>
    <property type="match status" value="1"/>
</dbReference>
<dbReference type="GO" id="GO:0046872">
    <property type="term" value="F:metal ion binding"/>
    <property type="evidence" value="ECO:0007669"/>
    <property type="project" value="InterPro"/>
</dbReference>
<keyword evidence="3" id="KW-0670">Pyruvate</keyword>
<accession>A0A4R6RTN2</accession>
<dbReference type="InterPro" id="IPR024344">
    <property type="entry name" value="MDMPI_metal-binding"/>
</dbReference>
<keyword evidence="3" id="KW-0413">Isomerase</keyword>
<protein>
    <submittedName>
        <fullName evidence="3">Maleylpyruvate isomerase</fullName>
    </submittedName>
</protein>